<proteinExistence type="predicted"/>
<evidence type="ECO:0000313" key="7">
    <source>
        <dbReference type="Proteomes" id="UP000435112"/>
    </source>
</evidence>
<evidence type="ECO:0000313" key="5">
    <source>
        <dbReference type="Proteomes" id="UP000429607"/>
    </source>
</evidence>
<dbReference type="EMBL" id="QXFU01000044">
    <property type="protein sequence ID" value="KAE9046725.1"/>
    <property type="molecule type" value="Genomic_DNA"/>
</dbReference>
<keyword evidence="6" id="KW-1185">Reference proteome</keyword>
<evidence type="ECO:0000313" key="4">
    <source>
        <dbReference type="EMBL" id="KAE9357785.1"/>
    </source>
</evidence>
<dbReference type="Proteomes" id="UP000435112">
    <property type="component" value="Unassembled WGS sequence"/>
</dbReference>
<feature type="chain" id="PRO_5036380307" description="Secreted protein" evidence="1">
    <location>
        <begin position="21"/>
        <end position="123"/>
    </location>
</feature>
<comment type="caution">
    <text evidence="3">The sequence shown here is derived from an EMBL/GenBank/DDBJ whole genome shotgun (WGS) entry which is preliminary data.</text>
</comment>
<evidence type="ECO:0000313" key="6">
    <source>
        <dbReference type="Proteomes" id="UP000434957"/>
    </source>
</evidence>
<evidence type="ECO:0000313" key="3">
    <source>
        <dbReference type="EMBL" id="KAE9051868.1"/>
    </source>
</evidence>
<protein>
    <recommendedName>
        <fullName evidence="8">Secreted protein</fullName>
    </recommendedName>
</protein>
<feature type="signal peptide" evidence="1">
    <location>
        <begin position="1"/>
        <end position="20"/>
    </location>
</feature>
<keyword evidence="1" id="KW-0732">Signal</keyword>
<dbReference type="EMBL" id="QXFT01000046">
    <property type="protein sequence ID" value="KAE9357785.1"/>
    <property type="molecule type" value="Genomic_DNA"/>
</dbReference>
<gene>
    <name evidence="3" type="ORF">PR001_g1028</name>
    <name evidence="2" type="ORF">PR002_g1498</name>
    <name evidence="4" type="ORF">PR003_g1615</name>
</gene>
<accession>A0A6A3PC65</accession>
<reference evidence="5 7" key="1">
    <citation type="submission" date="2018-09" db="EMBL/GenBank/DDBJ databases">
        <title>Genomic investigation of the strawberry pathogen Phytophthora fragariae indicates pathogenicity is determined by transcriptional variation in three key races.</title>
        <authorList>
            <person name="Adams T.M."/>
            <person name="Armitage A.D."/>
            <person name="Sobczyk M.K."/>
            <person name="Bates H.J."/>
            <person name="Dunwell J.M."/>
            <person name="Nellist C.F."/>
            <person name="Harrison R.J."/>
        </authorList>
    </citation>
    <scope>NUCLEOTIDE SEQUENCE [LARGE SCALE GENOMIC DNA]</scope>
    <source>
        <strain evidence="3 5">SCRP249</strain>
        <strain evidence="2 7">SCRP324</strain>
        <strain evidence="4 6">SCRP333</strain>
    </source>
</reference>
<evidence type="ECO:0008006" key="8">
    <source>
        <dbReference type="Google" id="ProtNLM"/>
    </source>
</evidence>
<dbReference type="EMBL" id="QXFV01000030">
    <property type="protein sequence ID" value="KAE9051868.1"/>
    <property type="molecule type" value="Genomic_DNA"/>
</dbReference>
<name>A0A6A3PC65_9STRA</name>
<evidence type="ECO:0000256" key="1">
    <source>
        <dbReference type="SAM" id="SignalP"/>
    </source>
</evidence>
<organism evidence="3 5">
    <name type="scientific">Phytophthora rubi</name>
    <dbReference type="NCBI Taxonomy" id="129364"/>
    <lineage>
        <taxon>Eukaryota</taxon>
        <taxon>Sar</taxon>
        <taxon>Stramenopiles</taxon>
        <taxon>Oomycota</taxon>
        <taxon>Peronosporomycetes</taxon>
        <taxon>Peronosporales</taxon>
        <taxon>Peronosporaceae</taxon>
        <taxon>Phytophthora</taxon>
    </lineage>
</organism>
<dbReference type="Proteomes" id="UP000434957">
    <property type="component" value="Unassembled WGS sequence"/>
</dbReference>
<evidence type="ECO:0000313" key="2">
    <source>
        <dbReference type="EMBL" id="KAE9046725.1"/>
    </source>
</evidence>
<dbReference type="Proteomes" id="UP000429607">
    <property type="component" value="Unassembled WGS sequence"/>
</dbReference>
<dbReference type="AlphaFoldDB" id="A0A6A3PC65"/>
<sequence>MSHWIVCFARWVLHAIATEAKPTPPACLGVNNNPGLTLCLLASVLVECLHRNCFCKFRICFSAQTGISKTVAVNNTDGSMIALSRRTLFSTLFESCDAVASLRCALRIRTAQLTSVNGPVPTS</sequence>